<keyword evidence="1" id="KW-0812">Transmembrane</keyword>
<dbReference type="InterPro" id="IPR004843">
    <property type="entry name" value="Calcineurin-like_PHP"/>
</dbReference>
<keyword evidence="1" id="KW-1133">Transmembrane helix</keyword>
<dbReference type="RefSeq" id="WP_027844653.1">
    <property type="nucleotide sequence ID" value="NZ_LMTZ01000162.1"/>
</dbReference>
<organism evidence="3 4">
    <name type="scientific">Mastigocoleus testarum BC008</name>
    <dbReference type="NCBI Taxonomy" id="371196"/>
    <lineage>
        <taxon>Bacteria</taxon>
        <taxon>Bacillati</taxon>
        <taxon>Cyanobacteriota</taxon>
        <taxon>Cyanophyceae</taxon>
        <taxon>Nostocales</taxon>
        <taxon>Hapalosiphonaceae</taxon>
        <taxon>Mastigocoleus</taxon>
    </lineage>
</organism>
<dbReference type="PANTHER" id="PTHR31302:SF0">
    <property type="entry name" value="TRANSMEMBRANE PROTEIN WITH METALLOPHOSPHOESTERASE DOMAIN"/>
    <property type="match status" value="1"/>
</dbReference>
<dbReference type="AlphaFoldDB" id="A0A0V7ZCC4"/>
<evidence type="ECO:0000313" key="4">
    <source>
        <dbReference type="Proteomes" id="UP000053372"/>
    </source>
</evidence>
<dbReference type="InterPro" id="IPR051158">
    <property type="entry name" value="Metallophosphoesterase_sf"/>
</dbReference>
<reference evidence="3 4" key="1">
    <citation type="journal article" date="2015" name="Genome Announc.">
        <title>Draft Genome of the Euendolithic (true boring) Cyanobacterium Mastigocoleus testarum strain BC008.</title>
        <authorList>
            <person name="Guida B.S."/>
            <person name="Garcia-Pichel F."/>
        </authorList>
    </citation>
    <scope>NUCLEOTIDE SEQUENCE [LARGE SCALE GENOMIC DNA]</scope>
    <source>
        <strain evidence="3 4">BC008</strain>
    </source>
</reference>
<accession>A0A0V7ZCC4</accession>
<feature type="domain" description="Calcineurin-like phosphoesterase" evidence="2">
    <location>
        <begin position="53"/>
        <end position="240"/>
    </location>
</feature>
<sequence>MVKISKILKSSILGFFGIIVFLAIWGLVEPYFIDVEQKIAVIPNLPPAWEGKRIAQLTDFQVGMWFDNTNTIRRSIDTLIEKRPAAVLISGDFIYHSLPNASEEIGKVTEIIQPLIQENIPTYAVLGNHDYSHKPPKKELGEQVKTALEKIGVSVLQNEAVEINSPTVKSGNEPLYLVGIGSHIAKNDDVTKALKGVSNYSGGVRSANSPPRIVMMHNPKSFAAFPPNTAPLAVAGHTHGGQIRIPFTPQWSWISLVKNEEIYGDGWIKNYGNEGNNLYVNRGIGFSDIPIRINCRPEITLFTLRSK</sequence>
<dbReference type="Gene3D" id="3.60.21.10">
    <property type="match status" value="1"/>
</dbReference>
<evidence type="ECO:0000313" key="3">
    <source>
        <dbReference type="EMBL" id="KST62139.1"/>
    </source>
</evidence>
<dbReference type="GO" id="GO:0016787">
    <property type="term" value="F:hydrolase activity"/>
    <property type="evidence" value="ECO:0007669"/>
    <property type="project" value="InterPro"/>
</dbReference>
<dbReference type="SUPFAM" id="SSF56300">
    <property type="entry name" value="Metallo-dependent phosphatases"/>
    <property type="match status" value="1"/>
</dbReference>
<keyword evidence="4" id="KW-1185">Reference proteome</keyword>
<proteinExistence type="predicted"/>
<comment type="caution">
    <text evidence="3">The sequence shown here is derived from an EMBL/GenBank/DDBJ whole genome shotgun (WGS) entry which is preliminary data.</text>
</comment>
<gene>
    <name evidence="3" type="ORF">BC008_37450</name>
</gene>
<dbReference type="InterPro" id="IPR029052">
    <property type="entry name" value="Metallo-depent_PP-like"/>
</dbReference>
<evidence type="ECO:0000256" key="1">
    <source>
        <dbReference type="SAM" id="Phobius"/>
    </source>
</evidence>
<dbReference type="EMBL" id="LMTZ01000162">
    <property type="protein sequence ID" value="KST62139.1"/>
    <property type="molecule type" value="Genomic_DNA"/>
</dbReference>
<feature type="transmembrane region" description="Helical" evidence="1">
    <location>
        <begin position="12"/>
        <end position="33"/>
    </location>
</feature>
<dbReference type="PANTHER" id="PTHR31302">
    <property type="entry name" value="TRANSMEMBRANE PROTEIN WITH METALLOPHOSPHOESTERASE DOMAIN-RELATED"/>
    <property type="match status" value="1"/>
</dbReference>
<dbReference type="Pfam" id="PF00149">
    <property type="entry name" value="Metallophos"/>
    <property type="match status" value="1"/>
</dbReference>
<protein>
    <submittedName>
        <fullName evidence="3">Metallophosphoesterase</fullName>
    </submittedName>
</protein>
<dbReference type="OrthoDB" id="9780884at2"/>
<keyword evidence="1" id="KW-0472">Membrane</keyword>
<evidence type="ECO:0000259" key="2">
    <source>
        <dbReference type="Pfam" id="PF00149"/>
    </source>
</evidence>
<dbReference type="Proteomes" id="UP000053372">
    <property type="component" value="Unassembled WGS sequence"/>
</dbReference>
<name>A0A0V7ZCC4_9CYAN</name>